<dbReference type="HOGENOM" id="CLU_014290_1_0_1"/>
<dbReference type="GO" id="GO:0036503">
    <property type="term" value="P:ERAD pathway"/>
    <property type="evidence" value="ECO:0007669"/>
    <property type="project" value="TreeGrafter"/>
</dbReference>
<dbReference type="Pfam" id="PF13738">
    <property type="entry name" value="Pyr_redox_3"/>
    <property type="match status" value="1"/>
</dbReference>
<dbReference type="eggNOG" id="KOG1399">
    <property type="taxonomic scope" value="Eukaryota"/>
</dbReference>
<keyword evidence="1" id="KW-0560">Oxidoreductase</keyword>
<proteinExistence type="predicted"/>
<evidence type="ECO:0000313" key="4">
    <source>
        <dbReference type="Proteomes" id="UP000013827"/>
    </source>
</evidence>
<dbReference type="GO" id="GO:0050660">
    <property type="term" value="F:flavin adenine dinucleotide binding"/>
    <property type="evidence" value="ECO:0007669"/>
    <property type="project" value="TreeGrafter"/>
</dbReference>
<accession>A0A0D3KQX3</accession>
<protein>
    <submittedName>
        <fullName evidence="3">Uncharacterized protein</fullName>
    </submittedName>
</protein>
<evidence type="ECO:0000256" key="2">
    <source>
        <dbReference type="SAM" id="MobiDB-lite"/>
    </source>
</evidence>
<feature type="compositionally biased region" description="Low complexity" evidence="2">
    <location>
        <begin position="641"/>
        <end position="655"/>
    </location>
</feature>
<dbReference type="GO" id="GO:0005788">
    <property type="term" value="C:endoplasmic reticulum lumen"/>
    <property type="evidence" value="ECO:0007669"/>
    <property type="project" value="TreeGrafter"/>
</dbReference>
<keyword evidence="4" id="KW-1185">Reference proteome</keyword>
<dbReference type="GeneID" id="17283428"/>
<reference evidence="3" key="2">
    <citation type="submission" date="2024-10" db="UniProtKB">
        <authorList>
            <consortium name="EnsemblProtists"/>
        </authorList>
    </citation>
    <scope>IDENTIFICATION</scope>
</reference>
<dbReference type="PaxDb" id="2903-EOD38158"/>
<name>A0A0D3KQX3_EMIH1</name>
<dbReference type="PRINTS" id="PR00368">
    <property type="entry name" value="FADPNR"/>
</dbReference>
<evidence type="ECO:0000256" key="1">
    <source>
        <dbReference type="ARBA" id="ARBA00023002"/>
    </source>
</evidence>
<dbReference type="AlphaFoldDB" id="A0A0D3KQX3"/>
<feature type="region of interest" description="Disordered" evidence="2">
    <location>
        <begin position="628"/>
        <end position="655"/>
    </location>
</feature>
<dbReference type="InterPro" id="IPR050982">
    <property type="entry name" value="Auxin_biosynth/cation_transpt"/>
</dbReference>
<dbReference type="RefSeq" id="XP_005790587.1">
    <property type="nucleotide sequence ID" value="XM_005790530.1"/>
</dbReference>
<dbReference type="OMA" id="KGQAYQC"/>
<reference evidence="4" key="1">
    <citation type="journal article" date="2013" name="Nature">
        <title>Pan genome of the phytoplankton Emiliania underpins its global distribution.</title>
        <authorList>
            <person name="Read B.A."/>
            <person name="Kegel J."/>
            <person name="Klute M.J."/>
            <person name="Kuo A."/>
            <person name="Lefebvre S.C."/>
            <person name="Maumus F."/>
            <person name="Mayer C."/>
            <person name="Miller J."/>
            <person name="Monier A."/>
            <person name="Salamov A."/>
            <person name="Young J."/>
            <person name="Aguilar M."/>
            <person name="Claverie J.M."/>
            <person name="Frickenhaus S."/>
            <person name="Gonzalez K."/>
            <person name="Herman E.K."/>
            <person name="Lin Y.C."/>
            <person name="Napier J."/>
            <person name="Ogata H."/>
            <person name="Sarno A.F."/>
            <person name="Shmutz J."/>
            <person name="Schroeder D."/>
            <person name="de Vargas C."/>
            <person name="Verret F."/>
            <person name="von Dassow P."/>
            <person name="Valentin K."/>
            <person name="Van de Peer Y."/>
            <person name="Wheeler G."/>
            <person name="Dacks J.B."/>
            <person name="Delwiche C.F."/>
            <person name="Dyhrman S.T."/>
            <person name="Glockner G."/>
            <person name="John U."/>
            <person name="Richards T."/>
            <person name="Worden A.Z."/>
            <person name="Zhang X."/>
            <person name="Grigoriev I.V."/>
            <person name="Allen A.E."/>
            <person name="Bidle K."/>
            <person name="Borodovsky M."/>
            <person name="Bowler C."/>
            <person name="Brownlee C."/>
            <person name="Cock J.M."/>
            <person name="Elias M."/>
            <person name="Gladyshev V.N."/>
            <person name="Groth M."/>
            <person name="Guda C."/>
            <person name="Hadaegh A."/>
            <person name="Iglesias-Rodriguez M.D."/>
            <person name="Jenkins J."/>
            <person name="Jones B.M."/>
            <person name="Lawson T."/>
            <person name="Leese F."/>
            <person name="Lindquist E."/>
            <person name="Lobanov A."/>
            <person name="Lomsadze A."/>
            <person name="Malik S.B."/>
            <person name="Marsh M.E."/>
            <person name="Mackinder L."/>
            <person name="Mock T."/>
            <person name="Mueller-Roeber B."/>
            <person name="Pagarete A."/>
            <person name="Parker M."/>
            <person name="Probert I."/>
            <person name="Quesneville H."/>
            <person name="Raines C."/>
            <person name="Rensing S.A."/>
            <person name="Riano-Pachon D.M."/>
            <person name="Richier S."/>
            <person name="Rokitta S."/>
            <person name="Shiraiwa Y."/>
            <person name="Soanes D.M."/>
            <person name="van der Giezen M."/>
            <person name="Wahlund T.M."/>
            <person name="Williams B."/>
            <person name="Wilson W."/>
            <person name="Wolfe G."/>
            <person name="Wurch L.L."/>
        </authorList>
    </citation>
    <scope>NUCLEOTIDE SEQUENCE</scope>
</reference>
<dbReference type="Proteomes" id="UP000013827">
    <property type="component" value="Unassembled WGS sequence"/>
</dbReference>
<dbReference type="SUPFAM" id="SSF51905">
    <property type="entry name" value="FAD/NAD(P)-binding domain"/>
    <property type="match status" value="1"/>
</dbReference>
<dbReference type="GO" id="GO:0004497">
    <property type="term" value="F:monooxygenase activity"/>
    <property type="evidence" value="ECO:0007669"/>
    <property type="project" value="TreeGrafter"/>
</dbReference>
<dbReference type="InterPro" id="IPR036188">
    <property type="entry name" value="FAD/NAD-bd_sf"/>
</dbReference>
<dbReference type="Gene3D" id="3.50.50.60">
    <property type="entry name" value="FAD/NAD(P)-binding domain"/>
    <property type="match status" value="1"/>
</dbReference>
<dbReference type="KEGG" id="ehx:EMIHUDRAFT_200661"/>
<organism evidence="3 4">
    <name type="scientific">Emiliania huxleyi (strain CCMP1516)</name>
    <dbReference type="NCBI Taxonomy" id="280463"/>
    <lineage>
        <taxon>Eukaryota</taxon>
        <taxon>Haptista</taxon>
        <taxon>Haptophyta</taxon>
        <taxon>Prymnesiophyceae</taxon>
        <taxon>Isochrysidales</taxon>
        <taxon>Noelaerhabdaceae</taxon>
        <taxon>Emiliania</taxon>
    </lineage>
</organism>
<sequence>MRHHDFVIVGAGAAGLQSATLLRSANCSYAGAEAGLFFSRYPRNRRLISANRPNNGRGKSTEWALRHDWHSLLSAEQSFPEFSSSWYPDADDLVRYLHSIARGLDVVYNASVTSTARRADGSHVVKTADGRAWSGDHIIVATGYRHREIPACLRAPSRFRVFTYETFPAEELRAARPGEAPEFCRGKAAFVFGSGNSAFETADLLSACAHSTNLVYKHRPRFSFLTHYVGDVRVHNAGILDRYQLKSLGQLTGMRDRFLIDQGPDGAGQMPWPGSFRETLERSRGWRREQGPPEPPVRREEGACASPYHEFYRDSPADPIRPERVAIFAGGFTTQRPGLVPAGDGVGRGKFPPVGPFWEDLRTAGKLYAGVLMHSVDYRQSAGGFIHGFRYLIRAQIRYLQQRSFGVPWPRRRFGGFEAALEHGLGRVQDASGLYQMNGILVDVVLLAADGSATYLEEVPKPWIADALGGLPSSSAAAAITIELDYSDRGVWSEELLWNVSKANRHPALFLHPIATSWAAGWRPLSSFHVPEDFDGEWTSADLVLEVVFAMYKAREALRLEELPAGGGPQGATPTGDLEDRAFRSMVSGSARAWRLLCRGRSGKRLERCEAHYEATLSSIARQLEASQRSVAPEVGGGGAAAAAPAEPSEVCGEQ</sequence>
<feature type="region of interest" description="Disordered" evidence="2">
    <location>
        <begin position="281"/>
        <end position="300"/>
    </location>
</feature>
<evidence type="ECO:0000313" key="3">
    <source>
        <dbReference type="EnsemblProtists" id="EOD38158"/>
    </source>
</evidence>
<dbReference type="PANTHER" id="PTHR43539:SF23">
    <property type="entry name" value="FAD-DEPENDENT OXIDOREDUCTASE DOMAIN-CONTAINING PROTEIN 2"/>
    <property type="match status" value="1"/>
</dbReference>
<dbReference type="PANTHER" id="PTHR43539">
    <property type="entry name" value="FLAVIN-BINDING MONOOXYGENASE-LIKE PROTEIN (AFU_ORTHOLOGUE AFUA_4G09220)"/>
    <property type="match status" value="1"/>
</dbReference>
<dbReference type="EnsemblProtists" id="EOD38158">
    <property type="protein sequence ID" value="EOD38158"/>
    <property type="gene ID" value="EMIHUDRAFT_200661"/>
</dbReference>